<comment type="caution">
    <text evidence="1">The sequence shown here is derived from an EMBL/GenBank/DDBJ whole genome shotgun (WGS) entry which is preliminary data.</text>
</comment>
<keyword evidence="2" id="KW-1185">Reference proteome</keyword>
<evidence type="ECO:0000313" key="2">
    <source>
        <dbReference type="Proteomes" id="UP001060215"/>
    </source>
</evidence>
<name>A0ACC0FEG8_9ERIC</name>
<evidence type="ECO:0000313" key="1">
    <source>
        <dbReference type="EMBL" id="KAI7986588.1"/>
    </source>
</evidence>
<dbReference type="EMBL" id="CM045772">
    <property type="protein sequence ID" value="KAI7986588.1"/>
    <property type="molecule type" value="Genomic_DNA"/>
</dbReference>
<accession>A0ACC0FEG8</accession>
<organism evidence="1 2">
    <name type="scientific">Camellia lanceoleosa</name>
    <dbReference type="NCBI Taxonomy" id="1840588"/>
    <lineage>
        <taxon>Eukaryota</taxon>
        <taxon>Viridiplantae</taxon>
        <taxon>Streptophyta</taxon>
        <taxon>Embryophyta</taxon>
        <taxon>Tracheophyta</taxon>
        <taxon>Spermatophyta</taxon>
        <taxon>Magnoliopsida</taxon>
        <taxon>eudicotyledons</taxon>
        <taxon>Gunneridae</taxon>
        <taxon>Pentapetalae</taxon>
        <taxon>asterids</taxon>
        <taxon>Ericales</taxon>
        <taxon>Theaceae</taxon>
        <taxon>Camellia</taxon>
    </lineage>
</organism>
<proteinExistence type="predicted"/>
<dbReference type="Proteomes" id="UP001060215">
    <property type="component" value="Chromosome 15"/>
</dbReference>
<gene>
    <name evidence="1" type="ORF">LOK49_LG14G01097</name>
</gene>
<reference evidence="1 2" key="1">
    <citation type="journal article" date="2022" name="Plant J.">
        <title>Chromosome-level genome of Camellia lanceoleosa provides a valuable resource for understanding genome evolution and self-incompatibility.</title>
        <authorList>
            <person name="Gong W."/>
            <person name="Xiao S."/>
            <person name="Wang L."/>
            <person name="Liao Z."/>
            <person name="Chang Y."/>
            <person name="Mo W."/>
            <person name="Hu G."/>
            <person name="Li W."/>
            <person name="Zhao G."/>
            <person name="Zhu H."/>
            <person name="Hu X."/>
            <person name="Ji K."/>
            <person name="Xiang X."/>
            <person name="Song Q."/>
            <person name="Yuan D."/>
            <person name="Jin S."/>
            <person name="Zhang L."/>
        </authorList>
    </citation>
    <scope>NUCLEOTIDE SEQUENCE [LARGE SCALE GENOMIC DNA]</scope>
    <source>
        <strain evidence="1">SQ_2022a</strain>
    </source>
</reference>
<protein>
    <submittedName>
        <fullName evidence="1">Plasma membrane ATPase 1</fullName>
    </submittedName>
</protein>
<sequence length="192" mass="20973">MTAIEEMAGMAVLCSDKTGTLTLNRLTVDKSIIDVFAKGVDGEAVVLMATSASRVENQDAIDAAIVGTLADPRECAVRFAGSATILCLDPDTIHHLLRIAGLRVGVFLLLAPRISVPKIELDELEGISNLAATLVWDDSSLCTFEEAIQSYELALYQATHHFWPTTEKCHNKCINSALRKFNVMEDKDTYMV</sequence>